<evidence type="ECO:0000256" key="1">
    <source>
        <dbReference type="SAM" id="SignalP"/>
    </source>
</evidence>
<dbReference type="Proteomes" id="UP001365542">
    <property type="component" value="Unassembled WGS sequence"/>
</dbReference>
<gene>
    <name evidence="2" type="ORF">TWF694_005402</name>
</gene>
<reference evidence="2 3" key="1">
    <citation type="submission" date="2019-10" db="EMBL/GenBank/DDBJ databases">
        <authorList>
            <person name="Palmer J.M."/>
        </authorList>
    </citation>
    <scope>NUCLEOTIDE SEQUENCE [LARGE SCALE GENOMIC DNA]</scope>
    <source>
        <strain evidence="2 3">TWF694</strain>
    </source>
</reference>
<name>A0AAV9WU71_9PEZI</name>
<feature type="chain" id="PRO_5043934121" evidence="1">
    <location>
        <begin position="20"/>
        <end position="87"/>
    </location>
</feature>
<comment type="caution">
    <text evidence="2">The sequence shown here is derived from an EMBL/GenBank/DDBJ whole genome shotgun (WGS) entry which is preliminary data.</text>
</comment>
<protein>
    <submittedName>
        <fullName evidence="2">Uncharacterized protein</fullName>
    </submittedName>
</protein>
<dbReference type="AlphaFoldDB" id="A0AAV9WU71"/>
<organism evidence="2 3">
    <name type="scientific">Orbilia ellipsospora</name>
    <dbReference type="NCBI Taxonomy" id="2528407"/>
    <lineage>
        <taxon>Eukaryota</taxon>
        <taxon>Fungi</taxon>
        <taxon>Dikarya</taxon>
        <taxon>Ascomycota</taxon>
        <taxon>Pezizomycotina</taxon>
        <taxon>Orbiliomycetes</taxon>
        <taxon>Orbiliales</taxon>
        <taxon>Orbiliaceae</taxon>
        <taxon>Orbilia</taxon>
    </lineage>
</organism>
<feature type="signal peptide" evidence="1">
    <location>
        <begin position="1"/>
        <end position="19"/>
    </location>
</feature>
<sequence length="87" mass="9025">MQSFKFLAFLFLSSVFVQAAPAPLPAAGMSTLSIRGSHNTAATKADVNNAAGKNTDTAMILVITTAASVIETIVSTTATTKFAVYKL</sequence>
<evidence type="ECO:0000313" key="2">
    <source>
        <dbReference type="EMBL" id="KAK6525256.1"/>
    </source>
</evidence>
<proteinExistence type="predicted"/>
<keyword evidence="1" id="KW-0732">Signal</keyword>
<dbReference type="EMBL" id="JAVHJO010000017">
    <property type="protein sequence ID" value="KAK6525256.1"/>
    <property type="molecule type" value="Genomic_DNA"/>
</dbReference>
<accession>A0AAV9WU71</accession>
<keyword evidence="3" id="KW-1185">Reference proteome</keyword>
<evidence type="ECO:0000313" key="3">
    <source>
        <dbReference type="Proteomes" id="UP001365542"/>
    </source>
</evidence>